<evidence type="ECO:0000256" key="2">
    <source>
        <dbReference type="SAM" id="Phobius"/>
    </source>
</evidence>
<feature type="transmembrane region" description="Helical" evidence="2">
    <location>
        <begin position="132"/>
        <end position="156"/>
    </location>
</feature>
<keyword evidence="3" id="KW-0418">Kinase</keyword>
<keyword evidence="4" id="KW-1185">Reference proteome</keyword>
<evidence type="ECO:0000256" key="1">
    <source>
        <dbReference type="SAM" id="MobiDB-lite"/>
    </source>
</evidence>
<dbReference type="GO" id="GO:0004674">
    <property type="term" value="F:protein serine/threonine kinase activity"/>
    <property type="evidence" value="ECO:0007669"/>
    <property type="project" value="UniProtKB-KW"/>
</dbReference>
<gene>
    <name evidence="3" type="ORF">AKJ09_04882</name>
</gene>
<dbReference type="EMBL" id="CP012333">
    <property type="protein sequence ID" value="AKU98218.1"/>
    <property type="molecule type" value="Genomic_DNA"/>
</dbReference>
<reference evidence="3 4" key="1">
    <citation type="submission" date="2015-08" db="EMBL/GenBank/DDBJ databases">
        <authorList>
            <person name="Babu N.S."/>
            <person name="Beckwith C.J."/>
            <person name="Beseler K.G."/>
            <person name="Brison A."/>
            <person name="Carone J.V."/>
            <person name="Caskin T.P."/>
            <person name="Diamond M."/>
            <person name="Durham M.E."/>
            <person name="Foxe J.M."/>
            <person name="Go M."/>
            <person name="Henderson B.A."/>
            <person name="Jones I.B."/>
            <person name="McGettigan J.A."/>
            <person name="Micheletti S.J."/>
            <person name="Nasrallah M.E."/>
            <person name="Ortiz D."/>
            <person name="Piller C.R."/>
            <person name="Privatt S.R."/>
            <person name="Schneider S.L."/>
            <person name="Sharp S."/>
            <person name="Smith T.C."/>
            <person name="Stanton J.D."/>
            <person name="Ullery H.E."/>
            <person name="Wilson R.J."/>
            <person name="Serrano M.G."/>
            <person name="Buck G."/>
            <person name="Lee V."/>
            <person name="Wang Y."/>
            <person name="Carvalho R."/>
            <person name="Voegtly L."/>
            <person name="Shi R."/>
            <person name="Duckworth R."/>
            <person name="Johnson A."/>
            <person name="Loviza R."/>
            <person name="Walstead R."/>
            <person name="Shah Z."/>
            <person name="Kiflezghi M."/>
            <person name="Wade K."/>
            <person name="Ball S.L."/>
            <person name="Bradley K.W."/>
            <person name="Asai D.J."/>
            <person name="Bowman C.A."/>
            <person name="Russell D.A."/>
            <person name="Pope W.H."/>
            <person name="Jacobs-Sera D."/>
            <person name="Hendrix R.W."/>
            <person name="Hatfull G.F."/>
        </authorList>
    </citation>
    <scope>NUCLEOTIDE SEQUENCE [LARGE SCALE GENOMIC DNA]</scope>
    <source>
        <strain evidence="3 4">DSM 27648</strain>
    </source>
</reference>
<dbReference type="KEGG" id="llu:AKJ09_04882"/>
<feature type="compositionally biased region" description="Low complexity" evidence="1">
    <location>
        <begin position="202"/>
        <end position="213"/>
    </location>
</feature>
<organism evidence="3 4">
    <name type="scientific">Labilithrix luteola</name>
    <dbReference type="NCBI Taxonomy" id="1391654"/>
    <lineage>
        <taxon>Bacteria</taxon>
        <taxon>Pseudomonadati</taxon>
        <taxon>Myxococcota</taxon>
        <taxon>Polyangia</taxon>
        <taxon>Polyangiales</taxon>
        <taxon>Labilitrichaceae</taxon>
        <taxon>Labilithrix</taxon>
    </lineage>
</organism>
<feature type="compositionally biased region" description="Low complexity" evidence="1">
    <location>
        <begin position="221"/>
        <end position="230"/>
    </location>
</feature>
<protein>
    <submittedName>
        <fullName evidence="3">Serine/threonine protein kinase PrkC, regulator of stationary phase</fullName>
    </submittedName>
</protein>
<keyword evidence="3" id="KW-0723">Serine/threonine-protein kinase</keyword>
<keyword evidence="2" id="KW-1133">Transmembrane helix</keyword>
<feature type="compositionally biased region" description="Polar residues" evidence="1">
    <location>
        <begin position="238"/>
        <end position="252"/>
    </location>
</feature>
<keyword evidence="2" id="KW-0812">Transmembrane</keyword>
<sequence>MPVSAFPEGVPLAVAKIVIRCLAVDPAERFADAGEVASVLEHYARPIDAATLLSKVDAAPVLPPANRPSQDARPSPASFTFARHKMLSTGGRTAFERHELVPRGSGEAPAAPMAHVPTLTPTSPASDRHGRALLLATLGGTAALLVVLVGLVAFSLGASRTAAPVATAQAVSGHGLVTPPPAPTLITEPMPKVQALTPTSQPSAVLTPPTLLTPDPPATPPHATAPKASPGRAPARAGTNSSSGSLYTDTKW</sequence>
<evidence type="ECO:0000313" key="4">
    <source>
        <dbReference type="Proteomes" id="UP000064967"/>
    </source>
</evidence>
<keyword evidence="2" id="KW-0472">Membrane</keyword>
<proteinExistence type="predicted"/>
<accession>A0A0K1PXH6</accession>
<feature type="region of interest" description="Disordered" evidence="1">
    <location>
        <begin position="195"/>
        <end position="252"/>
    </location>
</feature>
<dbReference type="STRING" id="1391654.AKJ09_04882"/>
<dbReference type="Proteomes" id="UP000064967">
    <property type="component" value="Chromosome"/>
</dbReference>
<dbReference type="AlphaFoldDB" id="A0A0K1PXH6"/>
<keyword evidence="3" id="KW-0808">Transferase</keyword>
<evidence type="ECO:0000313" key="3">
    <source>
        <dbReference type="EMBL" id="AKU98218.1"/>
    </source>
</evidence>
<name>A0A0K1PXH6_9BACT</name>